<dbReference type="EMBL" id="CP040710">
    <property type="protein sequence ID" value="QCW99143.1"/>
    <property type="molecule type" value="Genomic_DNA"/>
</dbReference>
<dbReference type="OrthoDB" id="1450704at2"/>
<keyword evidence="3" id="KW-1185">Reference proteome</keyword>
<dbReference type="AlphaFoldDB" id="A0A5B7SR82"/>
<evidence type="ECO:0000313" key="2">
    <source>
        <dbReference type="EMBL" id="QCW99143.1"/>
    </source>
</evidence>
<dbReference type="CDD" id="cd04301">
    <property type="entry name" value="NAT_SF"/>
    <property type="match status" value="1"/>
</dbReference>
<evidence type="ECO:0000313" key="3">
    <source>
        <dbReference type="Proteomes" id="UP000310017"/>
    </source>
</evidence>
<dbReference type="RefSeq" id="WP_138851496.1">
    <property type="nucleotide sequence ID" value="NZ_CP040710.1"/>
</dbReference>
<dbReference type="Gene3D" id="3.40.630.30">
    <property type="match status" value="1"/>
</dbReference>
<dbReference type="PROSITE" id="PS51186">
    <property type="entry name" value="GNAT"/>
    <property type="match status" value="1"/>
</dbReference>
<dbReference type="SUPFAM" id="SSF55729">
    <property type="entry name" value="Acyl-CoA N-acyltransferases (Nat)"/>
    <property type="match status" value="1"/>
</dbReference>
<dbReference type="PANTHER" id="PTHR43072">
    <property type="entry name" value="N-ACETYLTRANSFERASE"/>
    <property type="match status" value="1"/>
</dbReference>
<gene>
    <name evidence="2" type="ORF">FGM00_03065</name>
</gene>
<accession>A0A5B7SR82</accession>
<dbReference type="Pfam" id="PF00583">
    <property type="entry name" value="Acetyltransf_1"/>
    <property type="match status" value="1"/>
</dbReference>
<dbReference type="InterPro" id="IPR016181">
    <property type="entry name" value="Acyl_CoA_acyltransferase"/>
</dbReference>
<proteinExistence type="predicted"/>
<dbReference type="InterPro" id="IPR000182">
    <property type="entry name" value="GNAT_dom"/>
</dbReference>
<reference evidence="2 3" key="1">
    <citation type="submission" date="2019-05" db="EMBL/GenBank/DDBJ databases">
        <title>Genome sequencing of F202Z8.</title>
        <authorList>
            <person name="Kwon Y.M."/>
        </authorList>
    </citation>
    <scope>NUCLEOTIDE SEQUENCE [LARGE SCALE GENOMIC DNA]</scope>
    <source>
        <strain evidence="2 3">F202Z8</strain>
    </source>
</reference>
<dbReference type="KEGG" id="asag:FGM00_03065"/>
<dbReference type="Proteomes" id="UP000310017">
    <property type="component" value="Chromosome"/>
</dbReference>
<protein>
    <submittedName>
        <fullName evidence="2">GNAT family N-acetyltransferase</fullName>
    </submittedName>
</protein>
<evidence type="ECO:0000259" key="1">
    <source>
        <dbReference type="PROSITE" id="PS51186"/>
    </source>
</evidence>
<sequence>MGEILVRKATLKDLEVLLEYEQGVIEAERPYDPTLAENPILYYDLPELISSSDAEVVVGVAASRVIGCGYALIKKAKHYLDHEEYAYLGFMYTHPDFRGNGVNSKILDVLKSWATEKEVSEIRLTVYDENASAIRAYEKYGFKKHIIEMRLPG</sequence>
<keyword evidence="2" id="KW-0808">Transferase</keyword>
<name>A0A5B7SR82_9FLAO</name>
<feature type="domain" description="N-acetyltransferase" evidence="1">
    <location>
        <begin position="4"/>
        <end position="153"/>
    </location>
</feature>
<organism evidence="2 3">
    <name type="scientific">Aggregatimonas sangjinii</name>
    <dbReference type="NCBI Taxonomy" id="2583587"/>
    <lineage>
        <taxon>Bacteria</taxon>
        <taxon>Pseudomonadati</taxon>
        <taxon>Bacteroidota</taxon>
        <taxon>Flavobacteriia</taxon>
        <taxon>Flavobacteriales</taxon>
        <taxon>Flavobacteriaceae</taxon>
        <taxon>Aggregatimonas</taxon>
    </lineage>
</organism>
<dbReference type="GO" id="GO:0016747">
    <property type="term" value="F:acyltransferase activity, transferring groups other than amino-acyl groups"/>
    <property type="evidence" value="ECO:0007669"/>
    <property type="project" value="InterPro"/>
</dbReference>